<keyword evidence="3" id="KW-1185">Reference proteome</keyword>
<dbReference type="EMBL" id="CP020716">
    <property type="protein sequence ID" value="ARJ07640.1"/>
    <property type="molecule type" value="Genomic_DNA"/>
</dbReference>
<dbReference type="Proteomes" id="UP000192775">
    <property type="component" value="Plasmid unnamed1"/>
</dbReference>
<evidence type="ECO:0000256" key="1">
    <source>
        <dbReference type="SAM" id="MobiDB-lite"/>
    </source>
</evidence>
<keyword evidence="2" id="KW-0614">Plasmid</keyword>
<proteinExistence type="predicted"/>
<feature type="region of interest" description="Disordered" evidence="1">
    <location>
        <begin position="89"/>
        <end position="111"/>
    </location>
</feature>
<gene>
    <name evidence="2" type="ORF">B5808_19880</name>
</gene>
<evidence type="ECO:0000313" key="2">
    <source>
        <dbReference type="EMBL" id="ARJ07640.1"/>
    </source>
</evidence>
<dbReference type="RefSeq" id="WP_085021775.1">
    <property type="nucleotide sequence ID" value="NZ_BMHD01000003.1"/>
</dbReference>
<accession>A0A1X9LZZ3</accession>
<feature type="compositionally biased region" description="Basic and acidic residues" evidence="1">
    <location>
        <begin position="102"/>
        <end position="111"/>
    </location>
</feature>
<reference evidence="2 3" key="1">
    <citation type="submission" date="2017-04" db="EMBL/GenBank/DDBJ databases">
        <authorList>
            <person name="Afonso C.L."/>
            <person name="Miller P.J."/>
            <person name="Scott M.A."/>
            <person name="Spackman E."/>
            <person name="Goraichik I."/>
            <person name="Dimitrov K.M."/>
            <person name="Suarez D.L."/>
            <person name="Swayne D.E."/>
        </authorList>
    </citation>
    <scope>NUCLEOTIDE SEQUENCE [LARGE SCALE GENOMIC DNA]</scope>
    <source>
        <strain evidence="3">XA(T)</strain>
        <plasmid evidence="3">Plasmid unnamed1</plasmid>
    </source>
</reference>
<name>A0A1X9LZZ3_9MICO</name>
<dbReference type="AlphaFoldDB" id="A0A1X9LZZ3"/>
<geneLocation type="plasmid" evidence="2">
    <name>unnamed1</name>
</geneLocation>
<protein>
    <submittedName>
        <fullName evidence="2">Uncharacterized protein</fullName>
    </submittedName>
</protein>
<sequence length="111" mass="12337">MSIDLAALSLEQLEIYVAGYADALDAHEHDTRVMQQLTDDALADLAHAQAELAQALADVELFYRIAFSPRPDARPVVSRQELEVRRQKMARSSAAHAVTDWPDARVRRPAA</sequence>
<evidence type="ECO:0000313" key="3">
    <source>
        <dbReference type="Proteomes" id="UP000192775"/>
    </source>
</evidence>
<organism evidence="2 3">
    <name type="scientific">Cnuibacter physcomitrellae</name>
    <dbReference type="NCBI Taxonomy" id="1619308"/>
    <lineage>
        <taxon>Bacteria</taxon>
        <taxon>Bacillati</taxon>
        <taxon>Actinomycetota</taxon>
        <taxon>Actinomycetes</taxon>
        <taxon>Micrococcales</taxon>
        <taxon>Microbacteriaceae</taxon>
        <taxon>Cnuibacter</taxon>
    </lineage>
</organism>
<dbReference type="KEGG" id="cphy:B5808_19880"/>